<evidence type="ECO:0000256" key="1">
    <source>
        <dbReference type="ARBA" id="ARBA00014901"/>
    </source>
</evidence>
<dbReference type="InterPro" id="IPR011992">
    <property type="entry name" value="EF-hand-dom_pair"/>
</dbReference>
<dbReference type="InterPro" id="IPR001680">
    <property type="entry name" value="WD40_rpt"/>
</dbReference>
<dbReference type="AlphaFoldDB" id="A0AAW1DKS5"/>
<dbReference type="SUPFAM" id="SSF47473">
    <property type="entry name" value="EF-hand"/>
    <property type="match status" value="1"/>
</dbReference>
<dbReference type="Proteomes" id="UP001461498">
    <property type="component" value="Unassembled WGS sequence"/>
</dbReference>
<dbReference type="SMART" id="SM00320">
    <property type="entry name" value="WD40"/>
    <property type="match status" value="6"/>
</dbReference>
<dbReference type="PANTHER" id="PTHR44324">
    <property type="entry name" value="WD40 REPEAT DOMAIN 95"/>
    <property type="match status" value="1"/>
</dbReference>
<evidence type="ECO:0000256" key="3">
    <source>
        <dbReference type="ARBA" id="ARBA00022737"/>
    </source>
</evidence>
<dbReference type="Pfam" id="PF00400">
    <property type="entry name" value="WD40"/>
    <property type="match status" value="3"/>
</dbReference>
<proteinExistence type="predicted"/>
<accession>A0AAW1DKS5</accession>
<dbReference type="PROSITE" id="PS50082">
    <property type="entry name" value="WD_REPEATS_2"/>
    <property type="match status" value="2"/>
</dbReference>
<dbReference type="InterPro" id="IPR051242">
    <property type="entry name" value="WD-EF-hand_domain"/>
</dbReference>
<organism evidence="5 6">
    <name type="scientific">Rhynocoris fuscipes</name>
    <dbReference type="NCBI Taxonomy" id="488301"/>
    <lineage>
        <taxon>Eukaryota</taxon>
        <taxon>Metazoa</taxon>
        <taxon>Ecdysozoa</taxon>
        <taxon>Arthropoda</taxon>
        <taxon>Hexapoda</taxon>
        <taxon>Insecta</taxon>
        <taxon>Pterygota</taxon>
        <taxon>Neoptera</taxon>
        <taxon>Paraneoptera</taxon>
        <taxon>Hemiptera</taxon>
        <taxon>Heteroptera</taxon>
        <taxon>Panheteroptera</taxon>
        <taxon>Cimicomorpha</taxon>
        <taxon>Reduviidae</taxon>
        <taxon>Harpactorinae</taxon>
        <taxon>Harpactorini</taxon>
        <taxon>Rhynocoris</taxon>
    </lineage>
</organism>
<dbReference type="Gene3D" id="2.130.10.10">
    <property type="entry name" value="YVTN repeat-like/Quinoprotein amine dehydrogenase"/>
    <property type="match status" value="2"/>
</dbReference>
<dbReference type="PANTHER" id="PTHR44324:SF6">
    <property type="entry name" value="EF-HAND CALCIUM BINDING DOMAIN 8"/>
    <property type="match status" value="1"/>
</dbReference>
<reference evidence="5 6" key="1">
    <citation type="submission" date="2022-12" db="EMBL/GenBank/DDBJ databases">
        <title>Chromosome-level genome assembly of true bugs.</title>
        <authorList>
            <person name="Ma L."/>
            <person name="Li H."/>
        </authorList>
    </citation>
    <scope>NUCLEOTIDE SEQUENCE [LARGE SCALE GENOMIC DNA]</scope>
    <source>
        <strain evidence="5">Lab_2022b</strain>
    </source>
</reference>
<keyword evidence="6" id="KW-1185">Reference proteome</keyword>
<gene>
    <name evidence="5" type="ORF">O3M35_000221</name>
</gene>
<dbReference type="InterPro" id="IPR015943">
    <property type="entry name" value="WD40/YVTN_repeat-like_dom_sf"/>
</dbReference>
<dbReference type="SUPFAM" id="SSF50978">
    <property type="entry name" value="WD40 repeat-like"/>
    <property type="match status" value="1"/>
</dbReference>
<evidence type="ECO:0000313" key="6">
    <source>
        <dbReference type="Proteomes" id="UP001461498"/>
    </source>
</evidence>
<sequence length="817" mass="94703">MEDEEVKSVVVEVKNAKSSESSLTYPKRYKLKLKAKVSEPAIDGGKVIEIFPKGYNELKLKVYSRIREIMDKRKKEEIEGKPKVRKMRTKRKRNILRERLNLAKADERGMGMLSILMLMEREAIKVKEKSYKRMGRALRQAASRRKAREAAKTEEKLEEERIKQEIMEHIEPPKGLKDEGEDYAPKIKAVIRRKIIKAKQKRQPKRNYIDKVLKIIRAKAKHQQPLDETGIDFLKLSPKTYEQTVDQFYEKIVEKIRLTNLLKLEKIFWINDYVMTKEKLINAFKDMRPPTEVTAIDLINLFIKLDKKNTGTITWFQFLYHLHLEIEQLLLSKHANMFADMFPPINGKPKYINPKFPGLVVAIAYCPYLKRAKYFSYTYGKYVTVNKYGQVTFWNLDMEPERSGQIEFHISGPLVTDIAYLADFQQIAFSTNDANLRIYDITAGRFQMSLMVEQFPRTILKLHYKFFAAEDVPSVLVCGLGNGSVVMIHFFAIDGSPFMFKSSNGIVDTVVLSYDNLMCGRFANIRIIEVKTLHNEPIMQMQLFPRTDTLITCCNSSVRSVAMIKYSTVQIRRSMDVPGGVSCFCVISRKKLIITGGLDKKIRVWHLTEEFPPIMVLAGHTSAITFIAQIYGGRRIYTIALNKNVKVWDFYSREAIMTFDIDFASSAKNKPFAICYNPYYRTLLVAEWKIGIIKFGYSINYKMCEGITHTKPVTAVLYNAIFEQIVTCGMDSRIFFWKSFTGEKLLTVNKAHIRRSYNEGEEVVSGITTAQFGPKYLFLFTGALDGTIRMWDSHYALCVRVLEFKTDWYSYNFRLQV</sequence>
<feature type="repeat" description="WD" evidence="4">
    <location>
        <begin position="767"/>
        <end position="792"/>
    </location>
</feature>
<evidence type="ECO:0000256" key="4">
    <source>
        <dbReference type="PROSITE-ProRule" id="PRU00221"/>
    </source>
</evidence>
<keyword evidence="3" id="KW-0677">Repeat</keyword>
<protein>
    <recommendedName>
        <fullName evidence="1">WD repeat-containing protein on Y chromosome</fullName>
    </recommendedName>
</protein>
<evidence type="ECO:0000256" key="2">
    <source>
        <dbReference type="ARBA" id="ARBA00022574"/>
    </source>
</evidence>
<comment type="caution">
    <text evidence="5">The sequence shown here is derived from an EMBL/GenBank/DDBJ whole genome shotgun (WGS) entry which is preliminary data.</text>
</comment>
<dbReference type="EMBL" id="JAPXFL010000001">
    <property type="protein sequence ID" value="KAK9511594.1"/>
    <property type="molecule type" value="Genomic_DNA"/>
</dbReference>
<keyword evidence="2 4" id="KW-0853">WD repeat</keyword>
<name>A0AAW1DKS5_9HEMI</name>
<dbReference type="InterPro" id="IPR036322">
    <property type="entry name" value="WD40_repeat_dom_sf"/>
</dbReference>
<feature type="repeat" description="WD" evidence="4">
    <location>
        <begin position="617"/>
        <end position="658"/>
    </location>
</feature>
<evidence type="ECO:0000313" key="5">
    <source>
        <dbReference type="EMBL" id="KAK9511594.1"/>
    </source>
</evidence>